<evidence type="ECO:0000313" key="2">
    <source>
        <dbReference type="EMBL" id="VVH84502.1"/>
    </source>
</evidence>
<gene>
    <name evidence="2" type="ORF">TUEID40_05713</name>
</gene>
<feature type="compositionally biased region" description="Low complexity" evidence="1">
    <location>
        <begin position="69"/>
        <end position="90"/>
    </location>
</feature>
<proteinExistence type="predicted"/>
<accession>A0A5E5R9B5</accession>
<dbReference type="EMBL" id="LR700248">
    <property type="protein sequence ID" value="VVH84502.1"/>
    <property type="molecule type" value="Genomic_DNA"/>
</dbReference>
<protein>
    <submittedName>
        <fullName evidence="2">Uncharacterized protein</fullName>
    </submittedName>
</protein>
<reference evidence="2" key="1">
    <citation type="submission" date="2019-09" db="EMBL/GenBank/DDBJ databases">
        <authorList>
            <person name="Gross C."/>
            <person name="Bohn E."/>
        </authorList>
    </citation>
    <scope>NUCLEOTIDE SEQUENCE</scope>
    <source>
        <strain evidence="2">ID40</strain>
    </source>
</reference>
<feature type="compositionally biased region" description="Low complexity" evidence="1">
    <location>
        <begin position="16"/>
        <end position="36"/>
    </location>
</feature>
<feature type="region of interest" description="Disordered" evidence="1">
    <location>
        <begin position="1"/>
        <end position="317"/>
    </location>
</feature>
<feature type="compositionally biased region" description="Low complexity" evidence="1">
    <location>
        <begin position="278"/>
        <end position="311"/>
    </location>
</feature>
<feature type="compositionally biased region" description="Pro residues" evidence="1">
    <location>
        <begin position="119"/>
        <end position="132"/>
    </location>
</feature>
<feature type="compositionally biased region" description="Low complexity" evidence="1">
    <location>
        <begin position="133"/>
        <end position="168"/>
    </location>
</feature>
<feature type="compositionally biased region" description="Low complexity" evidence="1">
    <location>
        <begin position="227"/>
        <end position="241"/>
    </location>
</feature>
<sequence>MTATMPAVATRHRGHATASQPAPASRARRACPALRSRPLRRVAARPRPARQQAKRTKQQVQRNASGAKQPLAQPGHPQQQAPARAGALPAVRSKAPPAGWPALRSGSTAGPAPAAASPAPAPSPTAPAPRPPTSASAQGARRTARAAGQPPGTTARTPPAGWPAARPARPAPALPAAGQQAQVAETQAPDQRQADHQAGAPHRDLETRHQPVAPGTKRTQGAGTGQPGQAPRPAAQAMQGRHQAIEHPRQQRDMRTGDDHQMHGAGVLEHSPLGRAQPRAIPSTSAARAAPRPSASTASRRWRQASRQASRPLAGCRRWPAFTVPTAPTRCANNQAS</sequence>
<evidence type="ECO:0000256" key="1">
    <source>
        <dbReference type="SAM" id="MobiDB-lite"/>
    </source>
</evidence>
<feature type="compositionally biased region" description="Basic residues" evidence="1">
    <location>
        <begin position="37"/>
        <end position="57"/>
    </location>
</feature>
<feature type="compositionally biased region" description="Low complexity" evidence="1">
    <location>
        <begin position="104"/>
        <end position="118"/>
    </location>
</feature>
<dbReference type="AlphaFoldDB" id="A0A5E5R9B5"/>
<organism evidence="2">
    <name type="scientific">Pseudomonas aeruginosa</name>
    <dbReference type="NCBI Taxonomy" id="287"/>
    <lineage>
        <taxon>Bacteria</taxon>
        <taxon>Pseudomonadati</taxon>
        <taxon>Pseudomonadota</taxon>
        <taxon>Gammaproteobacteria</taxon>
        <taxon>Pseudomonadales</taxon>
        <taxon>Pseudomonadaceae</taxon>
        <taxon>Pseudomonas</taxon>
    </lineage>
</organism>
<name>A0A5E5R9B5_PSEAI</name>
<feature type="compositionally biased region" description="Basic and acidic residues" evidence="1">
    <location>
        <begin position="243"/>
        <end position="262"/>
    </location>
</feature>